<gene>
    <name evidence="1" type="ORF">ABZP26_17845</name>
</gene>
<dbReference type="AlphaFoldDB" id="A0AB39AWN1"/>
<protein>
    <recommendedName>
        <fullName evidence="2">Restriction endonuclease</fullName>
    </recommendedName>
</protein>
<sequence>MESDLEELTGQIENTIRNSISGLTGHEWDEDFITLNLLSDLRQDLNGIKLVGKDKKSKVDWQTYKLKGTFENNFGDIALVVNITYKDRTDLHGAAFLEAKKRDWRKTSFGAMKIPQARKILKNAPRSQYLLYDYEDITNFLSGNLYQDELRHYHYRRGYNTPLSAVTRAVCVPLNLALATGYKDTLLYRHGTPLSLQLSNRYFNGLDLEFDETSKKVATGFLDKFGLPKFVIKIDIIENGAEPKENDLRINQSNYGQMD</sequence>
<organism evidence="1">
    <name type="scientific">Pseudoalteromonas sp. SD03</name>
    <dbReference type="NCBI Taxonomy" id="3231719"/>
    <lineage>
        <taxon>Bacteria</taxon>
        <taxon>Pseudomonadati</taxon>
        <taxon>Pseudomonadota</taxon>
        <taxon>Gammaproteobacteria</taxon>
        <taxon>Alteromonadales</taxon>
        <taxon>Pseudoalteromonadaceae</taxon>
        <taxon>Pseudoalteromonas</taxon>
    </lineage>
</organism>
<accession>A0AB39AWN1</accession>
<proteinExistence type="predicted"/>
<dbReference type="EMBL" id="CP162515">
    <property type="protein sequence ID" value="XDH89787.1"/>
    <property type="molecule type" value="Genomic_DNA"/>
</dbReference>
<reference evidence="1" key="1">
    <citation type="submission" date="2024-07" db="EMBL/GenBank/DDBJ databases">
        <authorList>
            <person name="Jiang Y."/>
            <person name="Qin Q."/>
        </authorList>
    </citation>
    <scope>NUCLEOTIDE SEQUENCE</scope>
    <source>
        <strain evidence="1">SD03</strain>
    </source>
</reference>
<evidence type="ECO:0008006" key="2">
    <source>
        <dbReference type="Google" id="ProtNLM"/>
    </source>
</evidence>
<dbReference type="RefSeq" id="WP_368485842.1">
    <property type="nucleotide sequence ID" value="NZ_CP162515.1"/>
</dbReference>
<name>A0AB39AWN1_9GAMM</name>
<evidence type="ECO:0000313" key="1">
    <source>
        <dbReference type="EMBL" id="XDH89787.1"/>
    </source>
</evidence>